<keyword evidence="5" id="KW-1185">Reference proteome</keyword>
<dbReference type="GO" id="GO:0030687">
    <property type="term" value="C:preribosome, large subunit precursor"/>
    <property type="evidence" value="ECO:0007669"/>
    <property type="project" value="TreeGrafter"/>
</dbReference>
<keyword evidence="2" id="KW-1133">Transmembrane helix</keyword>
<evidence type="ECO:0000313" key="5">
    <source>
        <dbReference type="Proteomes" id="UP000193067"/>
    </source>
</evidence>
<dbReference type="InterPro" id="IPR045112">
    <property type="entry name" value="PPAN-like"/>
</dbReference>
<evidence type="ECO:0000256" key="1">
    <source>
        <dbReference type="SAM" id="MobiDB-lite"/>
    </source>
</evidence>
<accession>A0A1Y2IKJ8</accession>
<dbReference type="PROSITE" id="PS50833">
    <property type="entry name" value="BRIX"/>
    <property type="match status" value="1"/>
</dbReference>
<evidence type="ECO:0000313" key="4">
    <source>
        <dbReference type="EMBL" id="OSD01659.1"/>
    </source>
</evidence>
<dbReference type="PANTHER" id="PTHR12661:SF5">
    <property type="entry name" value="SUPPRESSOR OF SWI4 1 HOMOLOG"/>
    <property type="match status" value="1"/>
</dbReference>
<dbReference type="OrthoDB" id="10261452at2759"/>
<feature type="region of interest" description="Disordered" evidence="1">
    <location>
        <begin position="1"/>
        <end position="24"/>
    </location>
</feature>
<feature type="domain" description="Brix" evidence="3">
    <location>
        <begin position="26"/>
        <end position="316"/>
    </location>
</feature>
<dbReference type="STRING" id="1353009.A0A1Y2IKJ8"/>
<feature type="region of interest" description="Disordered" evidence="1">
    <location>
        <begin position="337"/>
        <end position="460"/>
    </location>
</feature>
<feature type="transmembrane region" description="Helical" evidence="2">
    <location>
        <begin position="70"/>
        <end position="88"/>
    </location>
</feature>
<dbReference type="PANTHER" id="PTHR12661">
    <property type="entry name" value="PETER PAN-RELATED"/>
    <property type="match status" value="1"/>
</dbReference>
<dbReference type="InterPro" id="IPR007109">
    <property type="entry name" value="Brix"/>
</dbReference>
<keyword evidence="2" id="KW-0812">Transmembrane</keyword>
<sequence>MARRRKHRTHLKGGVASNPGSAEGVPKSFVIKHGPVGHSLAQLVRDVRKVMEPNTASRLRERARNKLRDFLTMAPALGVSHLLAFTLTDVAPSMRIVRLSAGPTLSFRVERYSLMKDIINSSKHARSISTVEYLSPPLLVLASFPPPSPTTPPHLTLMMKTFQSMFPPLSPQTLSLSSARRVVLIHYNADRGTVDFRHYLITVKPYGVSKRIRRILEGAPVKKSSSSHATLDLGNEKDVADFLLRRKGEPGPSSDGYESAASSASSAAGDDADAISLADDYVGRNNKKGQKRAVKLDEVGPRMELRLIKVVEGVPGKEGGVLYHEFVKKSKAEIRAQKAEHAAKEKLRQQRREEQERNVQRKKAAQEAKKKGKKSGEDGDDEDEDEDEEEGANPDEEMGSEAEQDFSDDDDESGDREDDGAWDDDEMISEDEESAGESDSESEDEAPRPPPKKAKTKSKR</sequence>
<dbReference type="GO" id="GO:0000027">
    <property type="term" value="P:ribosomal large subunit assembly"/>
    <property type="evidence" value="ECO:0007669"/>
    <property type="project" value="TreeGrafter"/>
</dbReference>
<dbReference type="AlphaFoldDB" id="A0A1Y2IKJ8"/>
<evidence type="ECO:0000259" key="3">
    <source>
        <dbReference type="PROSITE" id="PS50833"/>
    </source>
</evidence>
<feature type="compositionally biased region" description="Basic residues" evidence="1">
    <location>
        <begin position="450"/>
        <end position="460"/>
    </location>
</feature>
<feature type="compositionally biased region" description="Basic and acidic residues" evidence="1">
    <location>
        <begin position="337"/>
        <end position="377"/>
    </location>
</feature>
<name>A0A1Y2IKJ8_TRAC3</name>
<keyword evidence="2" id="KW-0472">Membrane</keyword>
<feature type="compositionally biased region" description="Acidic residues" evidence="1">
    <location>
        <begin position="378"/>
        <end position="444"/>
    </location>
</feature>
<dbReference type="Proteomes" id="UP000193067">
    <property type="component" value="Unassembled WGS sequence"/>
</dbReference>
<dbReference type="GO" id="GO:0006364">
    <property type="term" value="P:rRNA processing"/>
    <property type="evidence" value="ECO:0007669"/>
    <property type="project" value="InterPro"/>
</dbReference>
<dbReference type="SMART" id="SM00879">
    <property type="entry name" value="Brix"/>
    <property type="match status" value="1"/>
</dbReference>
<dbReference type="EMBL" id="KZ084110">
    <property type="protein sequence ID" value="OSD01659.1"/>
    <property type="molecule type" value="Genomic_DNA"/>
</dbReference>
<proteinExistence type="predicted"/>
<gene>
    <name evidence="4" type="ORF">PYCCODRAFT_1368910</name>
</gene>
<protein>
    <submittedName>
        <fullName evidence="4">Brix-domain-containing protein</fullName>
    </submittedName>
</protein>
<reference evidence="4 5" key="1">
    <citation type="journal article" date="2015" name="Biotechnol. Biofuels">
        <title>Enhanced degradation of softwood versus hardwood by the white-rot fungus Pycnoporus coccineus.</title>
        <authorList>
            <person name="Couturier M."/>
            <person name="Navarro D."/>
            <person name="Chevret D."/>
            <person name="Henrissat B."/>
            <person name="Piumi F."/>
            <person name="Ruiz-Duenas F.J."/>
            <person name="Martinez A.T."/>
            <person name="Grigoriev I.V."/>
            <person name="Riley R."/>
            <person name="Lipzen A."/>
            <person name="Berrin J.G."/>
            <person name="Master E.R."/>
            <person name="Rosso M.N."/>
        </authorList>
    </citation>
    <scope>NUCLEOTIDE SEQUENCE [LARGE SCALE GENOMIC DNA]</scope>
    <source>
        <strain evidence="4 5">BRFM310</strain>
    </source>
</reference>
<feature type="compositionally biased region" description="Basic residues" evidence="1">
    <location>
        <begin position="1"/>
        <end position="11"/>
    </location>
</feature>
<feature type="region of interest" description="Disordered" evidence="1">
    <location>
        <begin position="246"/>
        <end position="269"/>
    </location>
</feature>
<dbReference type="GO" id="GO:0019843">
    <property type="term" value="F:rRNA binding"/>
    <property type="evidence" value="ECO:0007669"/>
    <property type="project" value="InterPro"/>
</dbReference>
<feature type="compositionally biased region" description="Low complexity" evidence="1">
    <location>
        <begin position="253"/>
        <end position="269"/>
    </location>
</feature>
<evidence type="ECO:0000256" key="2">
    <source>
        <dbReference type="SAM" id="Phobius"/>
    </source>
</evidence>
<organism evidence="4 5">
    <name type="scientific">Trametes coccinea (strain BRFM310)</name>
    <name type="common">Pycnoporus coccineus</name>
    <dbReference type="NCBI Taxonomy" id="1353009"/>
    <lineage>
        <taxon>Eukaryota</taxon>
        <taxon>Fungi</taxon>
        <taxon>Dikarya</taxon>
        <taxon>Basidiomycota</taxon>
        <taxon>Agaricomycotina</taxon>
        <taxon>Agaricomycetes</taxon>
        <taxon>Polyporales</taxon>
        <taxon>Polyporaceae</taxon>
        <taxon>Trametes</taxon>
    </lineage>
</organism>
<dbReference type="Pfam" id="PF04427">
    <property type="entry name" value="Brix"/>
    <property type="match status" value="1"/>
</dbReference>